<comment type="caution">
    <text evidence="1">The sequence shown here is derived from an EMBL/GenBank/DDBJ whole genome shotgun (WGS) entry which is preliminary data.</text>
</comment>
<dbReference type="EMBL" id="JAINUG010000013">
    <property type="protein sequence ID" value="KAJ8414296.1"/>
    <property type="molecule type" value="Genomic_DNA"/>
</dbReference>
<reference evidence="1" key="1">
    <citation type="journal article" date="2023" name="Science">
        <title>Genome structures resolve the early diversification of teleost fishes.</title>
        <authorList>
            <person name="Parey E."/>
            <person name="Louis A."/>
            <person name="Montfort J."/>
            <person name="Bouchez O."/>
            <person name="Roques C."/>
            <person name="Iampietro C."/>
            <person name="Lluch J."/>
            <person name="Castinel A."/>
            <person name="Donnadieu C."/>
            <person name="Desvignes T."/>
            <person name="Floi Bucao C."/>
            <person name="Jouanno E."/>
            <person name="Wen M."/>
            <person name="Mejri S."/>
            <person name="Dirks R."/>
            <person name="Jansen H."/>
            <person name="Henkel C."/>
            <person name="Chen W.J."/>
            <person name="Zahm M."/>
            <person name="Cabau C."/>
            <person name="Klopp C."/>
            <person name="Thompson A.W."/>
            <person name="Robinson-Rechavi M."/>
            <person name="Braasch I."/>
            <person name="Lecointre G."/>
            <person name="Bobe J."/>
            <person name="Postlethwait J.H."/>
            <person name="Berthelot C."/>
            <person name="Roest Crollius H."/>
            <person name="Guiguen Y."/>
        </authorList>
    </citation>
    <scope>NUCLEOTIDE SEQUENCE</scope>
    <source>
        <strain evidence="1">NC1722</strain>
    </source>
</reference>
<accession>A0AAD7WYF1</accession>
<protein>
    <submittedName>
        <fullName evidence="1">Uncharacterized protein</fullName>
    </submittedName>
</protein>
<dbReference type="AlphaFoldDB" id="A0AAD7WYF1"/>
<dbReference type="Proteomes" id="UP001221898">
    <property type="component" value="Unassembled WGS sequence"/>
</dbReference>
<gene>
    <name evidence="1" type="ORF">AAFF_G00051660</name>
</gene>
<keyword evidence="2" id="KW-1185">Reference proteome</keyword>
<sequence>MDSISVLQSPSQSHSGDLLVFQTEPYSLHRLCEDCIGRNAWTLRHQLSWLPTKFQETVKKRISFFRTAAKSQGIHNPT</sequence>
<name>A0AAD7WYF1_9TELE</name>
<proteinExistence type="predicted"/>
<evidence type="ECO:0000313" key="2">
    <source>
        <dbReference type="Proteomes" id="UP001221898"/>
    </source>
</evidence>
<evidence type="ECO:0000313" key="1">
    <source>
        <dbReference type="EMBL" id="KAJ8414296.1"/>
    </source>
</evidence>
<organism evidence="1 2">
    <name type="scientific">Aldrovandia affinis</name>
    <dbReference type="NCBI Taxonomy" id="143900"/>
    <lineage>
        <taxon>Eukaryota</taxon>
        <taxon>Metazoa</taxon>
        <taxon>Chordata</taxon>
        <taxon>Craniata</taxon>
        <taxon>Vertebrata</taxon>
        <taxon>Euteleostomi</taxon>
        <taxon>Actinopterygii</taxon>
        <taxon>Neopterygii</taxon>
        <taxon>Teleostei</taxon>
        <taxon>Notacanthiformes</taxon>
        <taxon>Halosauridae</taxon>
        <taxon>Aldrovandia</taxon>
    </lineage>
</organism>